<feature type="region of interest" description="Disordered" evidence="1">
    <location>
        <begin position="39"/>
        <end position="58"/>
    </location>
</feature>
<evidence type="ECO:0000313" key="2">
    <source>
        <dbReference type="EMBL" id="JAH92688.1"/>
    </source>
</evidence>
<proteinExistence type="predicted"/>
<reference evidence="2" key="2">
    <citation type="journal article" date="2015" name="Fish Shellfish Immunol.">
        <title>Early steps in the European eel (Anguilla anguilla)-Vibrio vulnificus interaction in the gills: Role of the RtxA13 toxin.</title>
        <authorList>
            <person name="Callol A."/>
            <person name="Pajuelo D."/>
            <person name="Ebbesson L."/>
            <person name="Teles M."/>
            <person name="MacKenzie S."/>
            <person name="Amaro C."/>
        </authorList>
    </citation>
    <scope>NUCLEOTIDE SEQUENCE</scope>
</reference>
<organism evidence="2">
    <name type="scientific">Anguilla anguilla</name>
    <name type="common">European freshwater eel</name>
    <name type="synonym">Muraena anguilla</name>
    <dbReference type="NCBI Taxonomy" id="7936"/>
    <lineage>
        <taxon>Eukaryota</taxon>
        <taxon>Metazoa</taxon>
        <taxon>Chordata</taxon>
        <taxon>Craniata</taxon>
        <taxon>Vertebrata</taxon>
        <taxon>Euteleostomi</taxon>
        <taxon>Actinopterygii</taxon>
        <taxon>Neopterygii</taxon>
        <taxon>Teleostei</taxon>
        <taxon>Anguilliformes</taxon>
        <taxon>Anguillidae</taxon>
        <taxon>Anguilla</taxon>
    </lineage>
</organism>
<reference evidence="2" key="1">
    <citation type="submission" date="2014-11" db="EMBL/GenBank/DDBJ databases">
        <authorList>
            <person name="Amaro Gonzalez C."/>
        </authorList>
    </citation>
    <scope>NUCLEOTIDE SEQUENCE</scope>
</reference>
<name>A0A0E9WT71_ANGAN</name>
<dbReference type="AlphaFoldDB" id="A0A0E9WT71"/>
<accession>A0A0E9WT71</accession>
<dbReference type="EMBL" id="GBXM01015889">
    <property type="protein sequence ID" value="JAH92688.1"/>
    <property type="molecule type" value="Transcribed_RNA"/>
</dbReference>
<protein>
    <submittedName>
        <fullName evidence="2">Uncharacterized protein</fullName>
    </submittedName>
</protein>
<evidence type="ECO:0000256" key="1">
    <source>
        <dbReference type="SAM" id="MobiDB-lite"/>
    </source>
</evidence>
<sequence length="86" mass="9866">MFIFPAKKHQHSLHTHSFDMHLHISPRYEELTHRPPHFTKKSFLGSSPKSTGFRGTRCPGEAGFPPLSDVKLLRPVAGRSLLFFRK</sequence>